<organism evidence="1 2">
    <name type="scientific">Dryococelus australis</name>
    <dbReference type="NCBI Taxonomy" id="614101"/>
    <lineage>
        <taxon>Eukaryota</taxon>
        <taxon>Metazoa</taxon>
        <taxon>Ecdysozoa</taxon>
        <taxon>Arthropoda</taxon>
        <taxon>Hexapoda</taxon>
        <taxon>Insecta</taxon>
        <taxon>Pterygota</taxon>
        <taxon>Neoptera</taxon>
        <taxon>Polyneoptera</taxon>
        <taxon>Phasmatodea</taxon>
        <taxon>Verophasmatodea</taxon>
        <taxon>Anareolatae</taxon>
        <taxon>Phasmatidae</taxon>
        <taxon>Eurycanthinae</taxon>
        <taxon>Dryococelus</taxon>
    </lineage>
</organism>
<comment type="caution">
    <text evidence="1">The sequence shown here is derived from an EMBL/GenBank/DDBJ whole genome shotgun (WGS) entry which is preliminary data.</text>
</comment>
<reference evidence="1 2" key="1">
    <citation type="submission" date="2023-02" db="EMBL/GenBank/DDBJ databases">
        <title>LHISI_Scaffold_Assembly.</title>
        <authorList>
            <person name="Stuart O.P."/>
            <person name="Cleave R."/>
            <person name="Magrath M.J.L."/>
            <person name="Mikheyev A.S."/>
        </authorList>
    </citation>
    <scope>NUCLEOTIDE SEQUENCE [LARGE SCALE GENOMIC DNA]</scope>
    <source>
        <strain evidence="1">Daus_M_001</strain>
        <tissue evidence="1">Leg muscle</tissue>
    </source>
</reference>
<sequence>MLVVKSSLHTVNKTIRELYANQKSLQEGIETLISVTNDNTNKLSSTLSKQELMIRVNEHINTLNLEIESLRVQYESLLNAIIKQIIRYFNTFQVDQVQEVSLPIPEGGDSEIKLMLPISSIPEDCEAHIVKLVDTLWLQLDNNEWLYVASNAEKITTVCENNEPFDIILKGT</sequence>
<proteinExistence type="predicted"/>
<evidence type="ECO:0000313" key="2">
    <source>
        <dbReference type="Proteomes" id="UP001159363"/>
    </source>
</evidence>
<protein>
    <submittedName>
        <fullName evidence="1">Uncharacterized protein</fullName>
    </submittedName>
</protein>
<dbReference type="EMBL" id="JARBHB010000004">
    <property type="protein sequence ID" value="KAJ8886560.1"/>
    <property type="molecule type" value="Genomic_DNA"/>
</dbReference>
<keyword evidence="2" id="KW-1185">Reference proteome</keyword>
<accession>A0ABQ9HQB1</accession>
<gene>
    <name evidence="1" type="ORF">PR048_012772</name>
</gene>
<evidence type="ECO:0000313" key="1">
    <source>
        <dbReference type="EMBL" id="KAJ8886560.1"/>
    </source>
</evidence>
<name>A0ABQ9HQB1_9NEOP</name>
<feature type="non-terminal residue" evidence="1">
    <location>
        <position position="172"/>
    </location>
</feature>
<dbReference type="Proteomes" id="UP001159363">
    <property type="component" value="Chromosome X"/>
</dbReference>